<evidence type="ECO:0000313" key="1">
    <source>
        <dbReference type="EMBL" id="EIW90557.1"/>
    </source>
</evidence>
<organism evidence="1 2">
    <name type="scientific">Alishewanella agri BL06</name>
    <dbReference type="NCBI Taxonomy" id="1195246"/>
    <lineage>
        <taxon>Bacteria</taxon>
        <taxon>Pseudomonadati</taxon>
        <taxon>Pseudomonadota</taxon>
        <taxon>Gammaproteobacteria</taxon>
        <taxon>Alteromonadales</taxon>
        <taxon>Alteromonadaceae</taxon>
        <taxon>Alishewanella</taxon>
    </lineage>
</organism>
<reference evidence="1 2" key="1">
    <citation type="journal article" date="2012" name="J. Bacteriol.">
        <title>Genome Sequence of Pectin-Degrading Alishewanella agri, Isolated from Landfill Soil.</title>
        <authorList>
            <person name="Kim J."/>
            <person name="Jung J."/>
            <person name="Sung J.S."/>
            <person name="Chun J."/>
            <person name="Park W."/>
        </authorList>
    </citation>
    <scope>NUCLEOTIDE SEQUENCE [LARGE SCALE GENOMIC DNA]</scope>
    <source>
        <strain evidence="1 2">BL06</strain>
    </source>
</reference>
<evidence type="ECO:0008006" key="3">
    <source>
        <dbReference type="Google" id="ProtNLM"/>
    </source>
</evidence>
<dbReference type="eggNOG" id="ENOG5032J4X">
    <property type="taxonomic scope" value="Bacteria"/>
</dbReference>
<gene>
    <name evidence="1" type="ORF">AGRI_01770</name>
</gene>
<dbReference type="Proteomes" id="UP000035062">
    <property type="component" value="Unassembled WGS sequence"/>
</dbReference>
<comment type="caution">
    <text evidence="1">The sequence shown here is derived from an EMBL/GenBank/DDBJ whole genome shotgun (WGS) entry which is preliminary data.</text>
</comment>
<keyword evidence="2" id="KW-1185">Reference proteome</keyword>
<sequence length="191" mass="21461">MLKKDILLNGVVVGSYEATGNTLEDLKAAEKILKDKGLHAEATVNDAIYYQANSFAIIAKEIYEKDLRKSPFKGSSVSPFVVNATFSIELYLKAIHDAYGKIRGHNLLALYKGMPKKGKDFFLTSASVVRGFYNLHEGEDILTCLDSLSQAFEKWRYVWENNGIGTEIQSIRYTMHVAHEACCRVRDSIKT</sequence>
<proteinExistence type="predicted"/>
<name>I9P697_9ALTE</name>
<dbReference type="RefSeq" id="WP_008983318.1">
    <property type="nucleotide sequence ID" value="NZ_AKKU01000001.1"/>
</dbReference>
<evidence type="ECO:0000313" key="2">
    <source>
        <dbReference type="Proteomes" id="UP000035062"/>
    </source>
</evidence>
<dbReference type="AlphaFoldDB" id="I9P697"/>
<dbReference type="STRING" id="1195246.AGRI_01770"/>
<dbReference type="EMBL" id="AKKU01000001">
    <property type="protein sequence ID" value="EIW90557.1"/>
    <property type="molecule type" value="Genomic_DNA"/>
</dbReference>
<protein>
    <recommendedName>
        <fullName evidence="3">HEPN domain-containing protein</fullName>
    </recommendedName>
</protein>
<accession>I9P697</accession>